<sequence length="108" mass="12505">MMLSCICHKYGTTIFKHVATHPQKSTKPTDLAINNERSFPIIKSINFPANHWIMSLILKEYGFRNVEINGKLKEKERMAQSACAKNILVNKYRYEICRANGNTYIILK</sequence>
<dbReference type="EMBL" id="MOHC01000012">
    <property type="protein sequence ID" value="OJN39207.1"/>
    <property type="molecule type" value="Genomic_DNA"/>
</dbReference>
<dbReference type="AlphaFoldDB" id="A0AAP7NXA3"/>
<organism evidence="1 2">
    <name type="scientific">Escherichia coli</name>
    <dbReference type="NCBI Taxonomy" id="562"/>
    <lineage>
        <taxon>Bacteria</taxon>
        <taxon>Pseudomonadati</taxon>
        <taxon>Pseudomonadota</taxon>
        <taxon>Gammaproteobacteria</taxon>
        <taxon>Enterobacterales</taxon>
        <taxon>Enterobacteriaceae</taxon>
        <taxon>Escherichia</taxon>
    </lineage>
</organism>
<gene>
    <name evidence="1" type="ORF">BK300_07125</name>
</gene>
<proteinExistence type="predicted"/>
<protein>
    <submittedName>
        <fullName evidence="1">Uncharacterized protein</fullName>
    </submittedName>
</protein>
<evidence type="ECO:0000313" key="1">
    <source>
        <dbReference type="EMBL" id="OJN39207.1"/>
    </source>
</evidence>
<accession>A0AAP7NXA3</accession>
<evidence type="ECO:0000313" key="2">
    <source>
        <dbReference type="Proteomes" id="UP000184077"/>
    </source>
</evidence>
<comment type="caution">
    <text evidence="1">The sequence shown here is derived from an EMBL/GenBank/DDBJ whole genome shotgun (WGS) entry which is preliminary data.</text>
</comment>
<name>A0AAP7NXA3_ECOLX</name>
<reference evidence="1 2" key="1">
    <citation type="submission" date="2016-10" db="EMBL/GenBank/DDBJ databases">
        <title>Comprehensive resistome analysis reveals the prevalence of NDM and MCR-1 in Chinese poultry production.</title>
        <authorList>
            <person name="Wang Y."/>
            <person name="Zhang R."/>
            <person name="Li J."/>
            <person name="Wu Z."/>
            <person name="Wenjuan Y."/>
            <person name="Schwarz S."/>
            <person name="Tyrrell J."/>
            <person name="Zheng Y."/>
            <person name="Wang S."/>
            <person name="Shen Z."/>
            <person name="Liu Z."/>
            <person name="Lei L."/>
            <person name="Li M."/>
            <person name="Zhang Q."/>
            <person name="Wu C."/>
            <person name="Zhang Q."/>
            <person name="Wu Y."/>
            <person name="Walsh T."/>
            <person name="Shen J."/>
        </authorList>
    </citation>
    <scope>NUCLEOTIDE SEQUENCE [LARGE SCALE GENOMIC DNA]</scope>
    <source>
        <strain evidence="1 2">574</strain>
    </source>
</reference>
<dbReference type="Proteomes" id="UP000184077">
    <property type="component" value="Unassembled WGS sequence"/>
</dbReference>